<dbReference type="Gene3D" id="3.90.550.10">
    <property type="entry name" value="Spore Coat Polysaccharide Biosynthesis Protein SpsA, Chain A"/>
    <property type="match status" value="1"/>
</dbReference>
<dbReference type="Proteomes" id="UP000095463">
    <property type="component" value="Unassembled WGS sequence"/>
</dbReference>
<evidence type="ECO:0000259" key="1">
    <source>
        <dbReference type="Pfam" id="PF00483"/>
    </source>
</evidence>
<feature type="domain" description="Nucleotidyl transferase" evidence="1">
    <location>
        <begin position="12"/>
        <end position="237"/>
    </location>
</feature>
<dbReference type="InterPro" id="IPR005835">
    <property type="entry name" value="NTP_transferase_dom"/>
</dbReference>
<dbReference type="InterPro" id="IPR029044">
    <property type="entry name" value="Nucleotide-diphossugar_trans"/>
</dbReference>
<sequence>MSAGANLDVSVLVLAGGRGTRIQALHPETPKPMIAVAGKPFLHWLTRFIGGFGLSHFVYSTGYRSEAIEAWCADGSLPGIDRVACREPAPLGTGGGVLNCLHLCRDWVLVANGDGLCIGGIPELLALRAQPALAGGIIGVEVPDAGRYGSLAFDASNRLTAFREKVPGHGYINSGLYLFRRTALEALRRDGACSMEQDLVPELIAAGADLRVVPLGEAAFIDIGTPETLAQAEAFVRRNL</sequence>
<organism evidence="2 3">
    <name type="scientific">Devosia insulae DS-56</name>
    <dbReference type="NCBI Taxonomy" id="1116389"/>
    <lineage>
        <taxon>Bacteria</taxon>
        <taxon>Pseudomonadati</taxon>
        <taxon>Pseudomonadota</taxon>
        <taxon>Alphaproteobacteria</taxon>
        <taxon>Hyphomicrobiales</taxon>
        <taxon>Devosiaceae</taxon>
        <taxon>Devosia</taxon>
    </lineage>
</organism>
<gene>
    <name evidence="2" type="ORF">VW23_001885</name>
</gene>
<protein>
    <recommendedName>
        <fullName evidence="1">Nucleotidyl transferase domain-containing protein</fullName>
    </recommendedName>
</protein>
<comment type="caution">
    <text evidence="2">The sequence shown here is derived from an EMBL/GenBank/DDBJ whole genome shotgun (WGS) entry which is preliminary data.</text>
</comment>
<dbReference type="OrthoDB" id="9788272at2"/>
<reference evidence="2 3" key="1">
    <citation type="journal article" date="2015" name="Genome Announc.">
        <title>Genome Assemblies of Three Soil-Associated Devosia species: D. insulae, D. limi, and D. soli.</title>
        <authorList>
            <person name="Hassan Y.I."/>
            <person name="Lepp D."/>
            <person name="Zhou T."/>
        </authorList>
    </citation>
    <scope>NUCLEOTIDE SEQUENCE [LARGE SCALE GENOMIC DNA]</scope>
    <source>
        <strain evidence="2 3">DS-56</strain>
    </source>
</reference>
<evidence type="ECO:0000313" key="2">
    <source>
        <dbReference type="EMBL" id="OEO29666.1"/>
    </source>
</evidence>
<dbReference type="InterPro" id="IPR050486">
    <property type="entry name" value="Mannose-1P_guanyltransferase"/>
</dbReference>
<dbReference type="RefSeq" id="WP_069911077.1">
    <property type="nucleotide sequence ID" value="NZ_LAJE02000268.1"/>
</dbReference>
<proteinExistence type="predicted"/>
<dbReference type="Pfam" id="PF00483">
    <property type="entry name" value="NTP_transferase"/>
    <property type="match status" value="1"/>
</dbReference>
<dbReference type="PANTHER" id="PTHR22572">
    <property type="entry name" value="SUGAR-1-PHOSPHATE GUANYL TRANSFERASE"/>
    <property type="match status" value="1"/>
</dbReference>
<evidence type="ECO:0000313" key="3">
    <source>
        <dbReference type="Proteomes" id="UP000095463"/>
    </source>
</evidence>
<name>A0A1E5XM32_9HYPH</name>
<accession>A0A1E5XM32</accession>
<dbReference type="EMBL" id="LAJE02000268">
    <property type="protein sequence ID" value="OEO29666.1"/>
    <property type="molecule type" value="Genomic_DNA"/>
</dbReference>
<dbReference type="SUPFAM" id="SSF53448">
    <property type="entry name" value="Nucleotide-diphospho-sugar transferases"/>
    <property type="match status" value="1"/>
</dbReference>
<keyword evidence="3" id="KW-1185">Reference proteome</keyword>
<dbReference type="AlphaFoldDB" id="A0A1E5XM32"/>